<evidence type="ECO:0000313" key="2">
    <source>
        <dbReference type="RefSeq" id="XP_013385596.1"/>
    </source>
</evidence>
<dbReference type="STRING" id="7574.A0A1S3HJG5"/>
<evidence type="ECO:0000313" key="1">
    <source>
        <dbReference type="Proteomes" id="UP000085678"/>
    </source>
</evidence>
<dbReference type="InParanoid" id="A0A1S3HJG5"/>
<dbReference type="GeneID" id="106155345"/>
<keyword evidence="1" id="KW-1185">Reference proteome</keyword>
<name>A0A1S3HJG5_LINAN</name>
<dbReference type="Pfam" id="PF14958">
    <property type="entry name" value="PAAT-like"/>
    <property type="match status" value="1"/>
</dbReference>
<reference evidence="2" key="1">
    <citation type="submission" date="2025-08" db="UniProtKB">
        <authorList>
            <consortium name="RefSeq"/>
        </authorList>
    </citation>
    <scope>IDENTIFICATION</scope>
    <source>
        <tissue evidence="2">Gonads</tissue>
    </source>
</reference>
<dbReference type="AlphaFoldDB" id="A0A1S3HJG5"/>
<protein>
    <submittedName>
        <fullName evidence="2">Uncharacterized protein LOC106155345</fullName>
    </submittedName>
</protein>
<sequence>MNVPKFCNVQASWEINGGADIAKIISYLVKKEYQSEESFCLQNEEDNIASVELYNENETNIPCELSVHCQPIHNLKISDISILSEAKTIEIYDETGAYMTSCRGSYVNDVEGKPMFYADYSWQQPASSAMLRCLSLPRKTAMKVVALEISLVKSKETSSTSLGTSFDFTKVKALLQDMQQDVPITDKAKACMQTIEQYQEVSSGWERVKLNILLQI</sequence>
<dbReference type="RefSeq" id="XP_013385596.1">
    <property type="nucleotide sequence ID" value="XM_013530142.1"/>
</dbReference>
<organism evidence="1 2">
    <name type="scientific">Lingula anatina</name>
    <name type="common">Brachiopod</name>
    <name type="synonym">Lingula unguis</name>
    <dbReference type="NCBI Taxonomy" id="7574"/>
    <lineage>
        <taxon>Eukaryota</taxon>
        <taxon>Metazoa</taxon>
        <taxon>Spiralia</taxon>
        <taxon>Lophotrochozoa</taxon>
        <taxon>Brachiopoda</taxon>
        <taxon>Linguliformea</taxon>
        <taxon>Lingulata</taxon>
        <taxon>Lingulida</taxon>
        <taxon>Linguloidea</taxon>
        <taxon>Lingulidae</taxon>
        <taxon>Lingula</taxon>
    </lineage>
</organism>
<dbReference type="Proteomes" id="UP000085678">
    <property type="component" value="Unplaced"/>
</dbReference>
<gene>
    <name evidence="2" type="primary">LOC106155345</name>
</gene>
<accession>A0A1S3HJG5</accession>
<dbReference type="InterPro" id="IPR028043">
    <property type="entry name" value="PAAT-like"/>
</dbReference>
<dbReference type="PANTHER" id="PTHR14787:SF1">
    <property type="entry name" value="ATPASE PAAT"/>
    <property type="match status" value="1"/>
</dbReference>
<dbReference type="OrthoDB" id="5981473at2759"/>
<dbReference type="PANTHER" id="PTHR14787">
    <property type="entry name" value="C10ORF188 FAMILY MEMBER"/>
    <property type="match status" value="1"/>
</dbReference>
<proteinExistence type="predicted"/>
<dbReference type="KEGG" id="lak:106155345"/>